<protein>
    <recommendedName>
        <fullName evidence="4">Secreted protein</fullName>
    </recommendedName>
</protein>
<keyword evidence="3" id="KW-1185">Reference proteome</keyword>
<evidence type="ECO:0000313" key="3">
    <source>
        <dbReference type="Proteomes" id="UP001321473"/>
    </source>
</evidence>
<name>A0AAQ4EG78_AMBAM</name>
<dbReference type="AlphaFoldDB" id="A0AAQ4EG78"/>
<organism evidence="2 3">
    <name type="scientific">Amblyomma americanum</name>
    <name type="common">Lone star tick</name>
    <dbReference type="NCBI Taxonomy" id="6943"/>
    <lineage>
        <taxon>Eukaryota</taxon>
        <taxon>Metazoa</taxon>
        <taxon>Ecdysozoa</taxon>
        <taxon>Arthropoda</taxon>
        <taxon>Chelicerata</taxon>
        <taxon>Arachnida</taxon>
        <taxon>Acari</taxon>
        <taxon>Parasitiformes</taxon>
        <taxon>Ixodida</taxon>
        <taxon>Ixodoidea</taxon>
        <taxon>Ixodidae</taxon>
        <taxon>Amblyomminae</taxon>
        <taxon>Amblyomma</taxon>
    </lineage>
</organism>
<proteinExistence type="predicted"/>
<accession>A0AAQ4EG78</accession>
<evidence type="ECO:0000313" key="2">
    <source>
        <dbReference type="EMBL" id="KAK8773682.1"/>
    </source>
</evidence>
<evidence type="ECO:0000256" key="1">
    <source>
        <dbReference type="SAM" id="SignalP"/>
    </source>
</evidence>
<dbReference type="EMBL" id="JARKHS020016460">
    <property type="protein sequence ID" value="KAK8773682.1"/>
    <property type="molecule type" value="Genomic_DNA"/>
</dbReference>
<comment type="caution">
    <text evidence="2">The sequence shown here is derived from an EMBL/GenBank/DDBJ whole genome shotgun (WGS) entry which is preliminary data.</text>
</comment>
<keyword evidence="1" id="KW-0732">Signal</keyword>
<reference evidence="2 3" key="1">
    <citation type="journal article" date="2023" name="Arcadia Sci">
        <title>De novo assembly of a long-read Amblyomma americanum tick genome.</title>
        <authorList>
            <person name="Chou S."/>
            <person name="Poskanzer K.E."/>
            <person name="Rollins M."/>
            <person name="Thuy-Boun P.S."/>
        </authorList>
    </citation>
    <scope>NUCLEOTIDE SEQUENCE [LARGE SCALE GENOMIC DNA]</scope>
    <source>
        <strain evidence="2">F_SG_1</strain>
        <tissue evidence="2">Salivary glands</tissue>
    </source>
</reference>
<sequence>MAPWVIVAFSLVLVEITSSQQTLSFTEHASQSQAGAPGQPSVFSLGAADAGSAAAAVASERALDAGGDSDDEPAPDVEAFVHDTIDAAYKKALPMVTRFGFDPSVSAECSQSLLKMALAFRRLEPWAIRSEWVEDFISFCSSGRSLRTSGVARGKYFS</sequence>
<feature type="signal peptide" evidence="1">
    <location>
        <begin position="1"/>
        <end position="19"/>
    </location>
</feature>
<evidence type="ECO:0008006" key="4">
    <source>
        <dbReference type="Google" id="ProtNLM"/>
    </source>
</evidence>
<dbReference type="Proteomes" id="UP001321473">
    <property type="component" value="Unassembled WGS sequence"/>
</dbReference>
<feature type="chain" id="PRO_5042915104" description="Secreted protein" evidence="1">
    <location>
        <begin position="20"/>
        <end position="158"/>
    </location>
</feature>
<gene>
    <name evidence="2" type="ORF">V5799_011785</name>
</gene>